<keyword evidence="7" id="KW-0119">Carbohydrate metabolism</keyword>
<keyword evidence="9" id="KW-0449">Lipoprotein</keyword>
<comment type="cofactor">
    <cofactor evidence="1">
        <name>Co(2+)</name>
        <dbReference type="ChEBI" id="CHEBI:48828"/>
    </cofactor>
</comment>
<dbReference type="SUPFAM" id="SSF88713">
    <property type="entry name" value="Glycoside hydrolase/deacetylase"/>
    <property type="match status" value="1"/>
</dbReference>
<keyword evidence="8" id="KW-0170">Cobalt</keyword>
<dbReference type="EMBL" id="JAACJJ010000029">
    <property type="protein sequence ID" value="KAF5319153.1"/>
    <property type="molecule type" value="Genomic_DNA"/>
</dbReference>
<evidence type="ECO:0000256" key="14">
    <source>
        <dbReference type="SAM" id="MobiDB-lite"/>
    </source>
</evidence>
<dbReference type="GO" id="GO:0071555">
    <property type="term" value="P:cell wall organization"/>
    <property type="evidence" value="ECO:0007669"/>
    <property type="project" value="UniProtKB-KW"/>
</dbReference>
<dbReference type="GO" id="GO:0098552">
    <property type="term" value="C:side of membrane"/>
    <property type="evidence" value="ECO:0007669"/>
    <property type="project" value="UniProtKB-KW"/>
</dbReference>
<reference evidence="16 17" key="1">
    <citation type="journal article" date="2020" name="ISME J.">
        <title>Uncovering the hidden diversity of litter-decomposition mechanisms in mushroom-forming fungi.</title>
        <authorList>
            <person name="Floudas D."/>
            <person name="Bentzer J."/>
            <person name="Ahren D."/>
            <person name="Johansson T."/>
            <person name="Persson P."/>
            <person name="Tunlid A."/>
        </authorList>
    </citation>
    <scope>NUCLEOTIDE SEQUENCE [LARGE SCALE GENOMIC DNA]</scope>
    <source>
        <strain evidence="16 17">CBS 101986</strain>
    </source>
</reference>
<evidence type="ECO:0000256" key="13">
    <source>
        <dbReference type="ARBA" id="ARBA00048494"/>
    </source>
</evidence>
<evidence type="ECO:0000313" key="17">
    <source>
        <dbReference type="Proteomes" id="UP000567179"/>
    </source>
</evidence>
<keyword evidence="5" id="KW-0146">Chitin degradation</keyword>
<dbReference type="EC" id="3.5.1.41" evidence="12"/>
<feature type="region of interest" description="Disordered" evidence="14">
    <location>
        <begin position="164"/>
        <end position="200"/>
    </location>
</feature>
<dbReference type="AlphaFoldDB" id="A0A8H5F0V6"/>
<dbReference type="GO" id="GO:0005886">
    <property type="term" value="C:plasma membrane"/>
    <property type="evidence" value="ECO:0007669"/>
    <property type="project" value="UniProtKB-SubCell"/>
</dbReference>
<evidence type="ECO:0000256" key="12">
    <source>
        <dbReference type="ARBA" id="ARBA00024056"/>
    </source>
</evidence>
<keyword evidence="11" id="KW-0624">Polysaccharide degradation</keyword>
<evidence type="ECO:0000256" key="8">
    <source>
        <dbReference type="ARBA" id="ARBA00023285"/>
    </source>
</evidence>
<keyword evidence="6" id="KW-0472">Membrane</keyword>
<organism evidence="16 17">
    <name type="scientific">Psilocybe cf. subviscida</name>
    <dbReference type="NCBI Taxonomy" id="2480587"/>
    <lineage>
        <taxon>Eukaryota</taxon>
        <taxon>Fungi</taxon>
        <taxon>Dikarya</taxon>
        <taxon>Basidiomycota</taxon>
        <taxon>Agaricomycotina</taxon>
        <taxon>Agaricomycetes</taxon>
        <taxon>Agaricomycetidae</taxon>
        <taxon>Agaricales</taxon>
        <taxon>Agaricineae</taxon>
        <taxon>Strophariaceae</taxon>
        <taxon>Psilocybe</taxon>
    </lineage>
</organism>
<keyword evidence="4" id="KW-0325">Glycoprotein</keyword>
<evidence type="ECO:0000256" key="1">
    <source>
        <dbReference type="ARBA" id="ARBA00001941"/>
    </source>
</evidence>
<dbReference type="InterPro" id="IPR011330">
    <property type="entry name" value="Glyco_hydro/deAcase_b/a-brl"/>
</dbReference>
<dbReference type="Proteomes" id="UP000567179">
    <property type="component" value="Unassembled WGS sequence"/>
</dbReference>
<evidence type="ECO:0000256" key="3">
    <source>
        <dbReference type="ARBA" id="ARBA00022475"/>
    </source>
</evidence>
<sequence length="259" mass="27602">MTTAGPTSIMQAVKLATGVTPTCWRPPFGDVDDRIRAIAAGLGLRTILWQYDSQDWQVGTTPGVTPQSVDQEYQTMISDAKKGMFNQTGTMILMHELNDFTMSQAIKYYPKVKAVFDHIVPVGVGMNITHPYVEDGYDMPNFVQYIAGMGSEYAKNGTNSTLSAMNKTSTTQNTSGAGTAAGPSGTSGSTGTTRKSAATRLGDWPSTGGLSHIVGAFVVGFACAAGLGLSPAIFTHNLYDTSDSLFYEILRTNVVVRVS</sequence>
<dbReference type="InterPro" id="IPR002509">
    <property type="entry name" value="NODB_dom"/>
</dbReference>
<accession>A0A8H5F0V6</accession>
<keyword evidence="3" id="KW-1003">Cell membrane</keyword>
<name>A0A8H5F0V6_9AGAR</name>
<feature type="domain" description="NodB homology" evidence="15">
    <location>
        <begin position="1"/>
        <end position="129"/>
    </location>
</feature>
<dbReference type="OrthoDB" id="407355at2759"/>
<comment type="subcellular location">
    <subcellularLocation>
        <location evidence="2">Cell membrane</location>
        <topology evidence="2">Lipid-anchor</topology>
        <topology evidence="2">GPI-anchor</topology>
    </subcellularLocation>
</comment>
<evidence type="ECO:0000259" key="15">
    <source>
        <dbReference type="PROSITE" id="PS51677"/>
    </source>
</evidence>
<comment type="caution">
    <text evidence="16">The sequence shown here is derived from an EMBL/GenBank/DDBJ whole genome shotgun (WGS) entry which is preliminary data.</text>
</comment>
<dbReference type="GO" id="GO:0000272">
    <property type="term" value="P:polysaccharide catabolic process"/>
    <property type="evidence" value="ECO:0007669"/>
    <property type="project" value="UniProtKB-KW"/>
</dbReference>
<gene>
    <name evidence="16" type="ORF">D9619_008478</name>
</gene>
<dbReference type="Gene3D" id="3.20.20.370">
    <property type="entry name" value="Glycoside hydrolase/deacetylase"/>
    <property type="match status" value="1"/>
</dbReference>
<feature type="compositionally biased region" description="Polar residues" evidence="14">
    <location>
        <begin position="164"/>
        <end position="173"/>
    </location>
</feature>
<evidence type="ECO:0000256" key="10">
    <source>
        <dbReference type="ARBA" id="ARBA00023316"/>
    </source>
</evidence>
<proteinExistence type="predicted"/>
<comment type="catalytic activity">
    <reaction evidence="13">
        <text>[(1-&gt;4)-N-acetyl-beta-D-glucosaminyl](n) + n H2O = chitosan + n acetate</text>
        <dbReference type="Rhea" id="RHEA:10464"/>
        <dbReference type="Rhea" id="RHEA-COMP:9593"/>
        <dbReference type="Rhea" id="RHEA-COMP:9597"/>
        <dbReference type="ChEBI" id="CHEBI:15377"/>
        <dbReference type="ChEBI" id="CHEBI:17029"/>
        <dbReference type="ChEBI" id="CHEBI:30089"/>
        <dbReference type="ChEBI" id="CHEBI:57704"/>
        <dbReference type="EC" id="3.5.1.41"/>
    </reaction>
    <physiologicalReaction direction="left-to-right" evidence="13">
        <dbReference type="Rhea" id="RHEA:10465"/>
    </physiologicalReaction>
</comment>
<evidence type="ECO:0000256" key="2">
    <source>
        <dbReference type="ARBA" id="ARBA00004609"/>
    </source>
</evidence>
<keyword evidence="10" id="KW-0961">Cell wall biogenesis/degradation</keyword>
<dbReference type="GO" id="GO:0004099">
    <property type="term" value="F:chitin deacetylase activity"/>
    <property type="evidence" value="ECO:0007669"/>
    <property type="project" value="UniProtKB-EC"/>
</dbReference>
<evidence type="ECO:0000256" key="6">
    <source>
        <dbReference type="ARBA" id="ARBA00023136"/>
    </source>
</evidence>
<evidence type="ECO:0000256" key="7">
    <source>
        <dbReference type="ARBA" id="ARBA00023277"/>
    </source>
</evidence>
<evidence type="ECO:0000256" key="5">
    <source>
        <dbReference type="ARBA" id="ARBA00023024"/>
    </source>
</evidence>
<dbReference type="PROSITE" id="PS51677">
    <property type="entry name" value="NODB"/>
    <property type="match status" value="1"/>
</dbReference>
<keyword evidence="4" id="KW-0336">GPI-anchor</keyword>
<protein>
    <recommendedName>
        <fullName evidence="12">chitin deacetylase</fullName>
        <ecNumber evidence="12">3.5.1.41</ecNumber>
    </recommendedName>
</protein>
<dbReference type="GO" id="GO:0006032">
    <property type="term" value="P:chitin catabolic process"/>
    <property type="evidence" value="ECO:0007669"/>
    <property type="project" value="UniProtKB-KW"/>
</dbReference>
<dbReference type="InterPro" id="IPR050248">
    <property type="entry name" value="Polysacc_deacetylase_ArnD"/>
</dbReference>
<keyword evidence="17" id="KW-1185">Reference proteome</keyword>
<dbReference type="PANTHER" id="PTHR10587">
    <property type="entry name" value="GLYCOSYL TRANSFERASE-RELATED"/>
    <property type="match status" value="1"/>
</dbReference>
<evidence type="ECO:0000256" key="9">
    <source>
        <dbReference type="ARBA" id="ARBA00023288"/>
    </source>
</evidence>
<feature type="compositionally biased region" description="Low complexity" evidence="14">
    <location>
        <begin position="174"/>
        <end position="199"/>
    </location>
</feature>
<dbReference type="GO" id="GO:0009272">
    <property type="term" value="P:fungal-type cell wall biogenesis"/>
    <property type="evidence" value="ECO:0007669"/>
    <property type="project" value="UniProtKB-ARBA"/>
</dbReference>
<evidence type="ECO:0000313" key="16">
    <source>
        <dbReference type="EMBL" id="KAF5319153.1"/>
    </source>
</evidence>
<dbReference type="PANTHER" id="PTHR10587:SF98">
    <property type="entry name" value="CHITIN DEACETYLASE"/>
    <property type="match status" value="1"/>
</dbReference>
<evidence type="ECO:0000256" key="4">
    <source>
        <dbReference type="ARBA" id="ARBA00022622"/>
    </source>
</evidence>
<evidence type="ECO:0000256" key="11">
    <source>
        <dbReference type="ARBA" id="ARBA00023326"/>
    </source>
</evidence>